<keyword evidence="2" id="KW-1185">Reference proteome</keyword>
<accession>U4L1W0</accession>
<protein>
    <submittedName>
        <fullName evidence="1">Uncharacterized protein</fullName>
    </submittedName>
</protein>
<dbReference type="EMBL" id="HF935513">
    <property type="protein sequence ID" value="CCX10105.1"/>
    <property type="molecule type" value="Genomic_DNA"/>
</dbReference>
<sequence>MTIKPPNDYKDQLGRRNCLYKSHISLLGPLL</sequence>
<reference evidence="1 2" key="1">
    <citation type="journal article" date="2013" name="PLoS Genet.">
        <title>The genome and development-dependent transcriptomes of Pyronema confluens: a window into fungal evolution.</title>
        <authorList>
            <person name="Traeger S."/>
            <person name="Altegoer F."/>
            <person name="Freitag M."/>
            <person name="Gabaldon T."/>
            <person name="Kempken F."/>
            <person name="Kumar A."/>
            <person name="Marcet-Houben M."/>
            <person name="Poggeler S."/>
            <person name="Stajich J.E."/>
            <person name="Nowrousian M."/>
        </authorList>
    </citation>
    <scope>NUCLEOTIDE SEQUENCE [LARGE SCALE GENOMIC DNA]</scope>
    <source>
        <strain evidence="2">CBS 100304</strain>
        <tissue evidence="1">Vegetative mycelium</tissue>
    </source>
</reference>
<evidence type="ECO:0000313" key="2">
    <source>
        <dbReference type="Proteomes" id="UP000018144"/>
    </source>
</evidence>
<dbReference type="AlphaFoldDB" id="U4L1W0"/>
<proteinExistence type="predicted"/>
<gene>
    <name evidence="1" type="ORF">PCON_09698</name>
</gene>
<name>U4L1W0_PYROM</name>
<organism evidence="1 2">
    <name type="scientific">Pyronema omphalodes (strain CBS 100304)</name>
    <name type="common">Pyronema confluens</name>
    <dbReference type="NCBI Taxonomy" id="1076935"/>
    <lineage>
        <taxon>Eukaryota</taxon>
        <taxon>Fungi</taxon>
        <taxon>Dikarya</taxon>
        <taxon>Ascomycota</taxon>
        <taxon>Pezizomycotina</taxon>
        <taxon>Pezizomycetes</taxon>
        <taxon>Pezizales</taxon>
        <taxon>Pyronemataceae</taxon>
        <taxon>Pyronema</taxon>
    </lineage>
</organism>
<dbReference type="Proteomes" id="UP000018144">
    <property type="component" value="Unassembled WGS sequence"/>
</dbReference>
<evidence type="ECO:0000313" key="1">
    <source>
        <dbReference type="EMBL" id="CCX10105.1"/>
    </source>
</evidence>